<keyword evidence="2" id="KW-1185">Reference proteome</keyword>
<dbReference type="EMBL" id="JAAMPC010000003">
    <property type="protein sequence ID" value="KAG2319016.1"/>
    <property type="molecule type" value="Genomic_DNA"/>
</dbReference>
<comment type="caution">
    <text evidence="1">The sequence shown here is derived from an EMBL/GenBank/DDBJ whole genome shotgun (WGS) entry which is preliminary data.</text>
</comment>
<evidence type="ECO:0000313" key="1">
    <source>
        <dbReference type="EMBL" id="KAG2319016.1"/>
    </source>
</evidence>
<dbReference type="PROSITE" id="PS50096">
    <property type="entry name" value="IQ"/>
    <property type="match status" value="1"/>
</dbReference>
<gene>
    <name evidence="1" type="ORF">Bca52824_012229</name>
</gene>
<organism evidence="1 2">
    <name type="scientific">Brassica carinata</name>
    <name type="common">Ethiopian mustard</name>
    <name type="synonym">Abyssinian cabbage</name>
    <dbReference type="NCBI Taxonomy" id="52824"/>
    <lineage>
        <taxon>Eukaryota</taxon>
        <taxon>Viridiplantae</taxon>
        <taxon>Streptophyta</taxon>
        <taxon>Embryophyta</taxon>
        <taxon>Tracheophyta</taxon>
        <taxon>Spermatophyta</taxon>
        <taxon>Magnoliopsida</taxon>
        <taxon>eudicotyledons</taxon>
        <taxon>Gunneridae</taxon>
        <taxon>Pentapetalae</taxon>
        <taxon>rosids</taxon>
        <taxon>malvids</taxon>
        <taxon>Brassicales</taxon>
        <taxon>Brassicaceae</taxon>
        <taxon>Brassiceae</taxon>
        <taxon>Brassica</taxon>
    </lineage>
</organism>
<evidence type="ECO:0000313" key="2">
    <source>
        <dbReference type="Proteomes" id="UP000886595"/>
    </source>
</evidence>
<proteinExistence type="predicted"/>
<name>A0A8X7VX20_BRACI</name>
<reference evidence="1 2" key="1">
    <citation type="submission" date="2020-02" db="EMBL/GenBank/DDBJ databases">
        <authorList>
            <person name="Ma Q."/>
            <person name="Huang Y."/>
            <person name="Song X."/>
            <person name="Pei D."/>
        </authorList>
    </citation>
    <scope>NUCLEOTIDE SEQUENCE [LARGE SCALE GENOMIC DNA]</scope>
    <source>
        <strain evidence="1">Sxm20200214</strain>
        <tissue evidence="1">Leaf</tissue>
    </source>
</reference>
<dbReference type="Proteomes" id="UP000886595">
    <property type="component" value="Unassembled WGS sequence"/>
</dbReference>
<sequence length="225" mass="26141">MVIVNLTLGLGPRLLESGNIIGHLEACNVEISDWGALLDVCQHGAKSTIVAMKIHNAFCAYDTRRNVKASYWIHCRFQTWQIQRELFNMRGQAIRIQPAFLGSQATRQYMKRWRRKRQLFRRLQVSQAEAEENPPCQEKEGFHKTSQKLQDHYRRMKLTHDLLLWDLEMNGIVVPLRRLLRVSPTYSTGSQSTQWDNIVPMFTLQPAPCMDEVPKLSPVVSHWSL</sequence>
<accession>A0A8X7VX20</accession>
<dbReference type="OrthoDB" id="3367at2759"/>
<protein>
    <submittedName>
        <fullName evidence="1">Uncharacterized protein</fullName>
    </submittedName>
</protein>
<dbReference type="AlphaFoldDB" id="A0A8X7VX20"/>